<dbReference type="AlphaFoldDB" id="A0A1H1VCK0"/>
<dbReference type="Proteomes" id="UP000198688">
    <property type="component" value="Chromosome I"/>
</dbReference>
<organism evidence="1 2">
    <name type="scientific">Actinoplanes derwentensis</name>
    <dbReference type="NCBI Taxonomy" id="113562"/>
    <lineage>
        <taxon>Bacteria</taxon>
        <taxon>Bacillati</taxon>
        <taxon>Actinomycetota</taxon>
        <taxon>Actinomycetes</taxon>
        <taxon>Micromonosporales</taxon>
        <taxon>Micromonosporaceae</taxon>
        <taxon>Actinoplanes</taxon>
    </lineage>
</organism>
<name>A0A1H1VCK0_9ACTN</name>
<protein>
    <submittedName>
        <fullName evidence="1">Uncharacterized protein</fullName>
    </submittedName>
</protein>
<sequence>MADNDRMDARELLRRAIAEFPPDVVNAAGLTVAVAQEYLDQNEPGTSEILTVTAPGVDNRSSR</sequence>
<dbReference type="EMBL" id="LT629758">
    <property type="protein sequence ID" value="SDS82507.1"/>
    <property type="molecule type" value="Genomic_DNA"/>
</dbReference>
<proteinExistence type="predicted"/>
<gene>
    <name evidence="1" type="ORF">SAMN04489716_1717</name>
</gene>
<evidence type="ECO:0000313" key="1">
    <source>
        <dbReference type="EMBL" id="SDS82507.1"/>
    </source>
</evidence>
<reference evidence="1 2" key="1">
    <citation type="submission" date="2016-10" db="EMBL/GenBank/DDBJ databases">
        <authorList>
            <person name="de Groot N.N."/>
        </authorList>
    </citation>
    <scope>NUCLEOTIDE SEQUENCE [LARGE SCALE GENOMIC DNA]</scope>
    <source>
        <strain evidence="1 2">DSM 43941</strain>
    </source>
</reference>
<accession>A0A1H1VCK0</accession>
<evidence type="ECO:0000313" key="2">
    <source>
        <dbReference type="Proteomes" id="UP000198688"/>
    </source>
</evidence>
<keyword evidence="2" id="KW-1185">Reference proteome</keyword>